<dbReference type="Proteomes" id="UP001107558">
    <property type="component" value="Chromosome 1"/>
</dbReference>
<comment type="subcellular location">
    <subcellularLocation>
        <location evidence="1">Membrane</location>
        <topology evidence="1">Peripheral membrane protein</topology>
        <orientation evidence="1">Cytoplasmic side</orientation>
    </subcellularLocation>
</comment>
<dbReference type="Gene3D" id="3.30.1520.10">
    <property type="entry name" value="Phox-like domain"/>
    <property type="match status" value="1"/>
</dbReference>
<sequence>MESKQINTEEPCENCNNEVKEINEDVFDTKIPSDRYISDVIKVKIVPEKKGGFLKYTEYEISSENYKTSVYHRYTDFFNLYEYFLKAYEFRMIPRLPPKLLMLSALLEERRSGLQRWLTLISQHPILSTDKIFKFFLVHNSNEFHQDFCSELKNECSMSLSIMRFEKIINLENILTKREQIRKIINHLCAIKNIISNQIKKRNNQRKDYGDLASSLCSISKNIKDDSLKEISKNFLEISKITENANGNLLDERLELLNEVLIAFNDLCDRIIYRKQTSFSNEKSSTNSFNNIWFKNIIRKQNTNNEEDNERMRVQQNHLSFGCYCVIEEFKLVEKYLKLLPSIVLQFTYNESKTYSDISHILHNIIDTESDKLNT</sequence>
<gene>
    <name evidence="3" type="ORF">PVAND_011711</name>
</gene>
<dbReference type="InterPro" id="IPR036871">
    <property type="entry name" value="PX_dom_sf"/>
</dbReference>
<organism evidence="3 4">
    <name type="scientific">Polypedilum vanderplanki</name>
    <name type="common">Sleeping chironomid midge</name>
    <dbReference type="NCBI Taxonomy" id="319348"/>
    <lineage>
        <taxon>Eukaryota</taxon>
        <taxon>Metazoa</taxon>
        <taxon>Ecdysozoa</taxon>
        <taxon>Arthropoda</taxon>
        <taxon>Hexapoda</taxon>
        <taxon>Insecta</taxon>
        <taxon>Pterygota</taxon>
        <taxon>Neoptera</taxon>
        <taxon>Endopterygota</taxon>
        <taxon>Diptera</taxon>
        <taxon>Nematocera</taxon>
        <taxon>Chironomoidea</taxon>
        <taxon>Chironomidae</taxon>
        <taxon>Chironominae</taxon>
        <taxon>Polypedilum</taxon>
        <taxon>Polypedilum</taxon>
    </lineage>
</organism>
<dbReference type="GO" id="GO:0031901">
    <property type="term" value="C:early endosome membrane"/>
    <property type="evidence" value="ECO:0007669"/>
    <property type="project" value="TreeGrafter"/>
</dbReference>
<dbReference type="GO" id="GO:0006886">
    <property type="term" value="P:intracellular protein transport"/>
    <property type="evidence" value="ECO:0007669"/>
    <property type="project" value="TreeGrafter"/>
</dbReference>
<dbReference type="InterPro" id="IPR028662">
    <property type="entry name" value="SNX8/Mvp1"/>
</dbReference>
<dbReference type="SMART" id="SM00312">
    <property type="entry name" value="PX"/>
    <property type="match status" value="1"/>
</dbReference>
<evidence type="ECO:0000256" key="1">
    <source>
        <dbReference type="ARBA" id="ARBA00004287"/>
    </source>
</evidence>
<dbReference type="GO" id="GO:0005829">
    <property type="term" value="C:cytosol"/>
    <property type="evidence" value="ECO:0007669"/>
    <property type="project" value="GOC"/>
</dbReference>
<name>A0A9J6CJG0_POLVA</name>
<accession>A0A9J6CJG0</accession>
<dbReference type="Pfam" id="PF00787">
    <property type="entry name" value="PX"/>
    <property type="match status" value="1"/>
</dbReference>
<keyword evidence="4" id="KW-1185">Reference proteome</keyword>
<dbReference type="PANTHER" id="PTHR46571">
    <property type="entry name" value="SORTING NEXIN-8"/>
    <property type="match status" value="1"/>
</dbReference>
<dbReference type="GO" id="GO:0035091">
    <property type="term" value="F:phosphatidylinositol binding"/>
    <property type="evidence" value="ECO:0007669"/>
    <property type="project" value="InterPro"/>
</dbReference>
<protein>
    <recommendedName>
        <fullName evidence="2">PX domain-containing protein</fullName>
    </recommendedName>
</protein>
<dbReference type="InterPro" id="IPR001683">
    <property type="entry name" value="PX_dom"/>
</dbReference>
<dbReference type="GO" id="GO:0034498">
    <property type="term" value="P:early endosome to Golgi transport"/>
    <property type="evidence" value="ECO:0007669"/>
    <property type="project" value="TreeGrafter"/>
</dbReference>
<dbReference type="PANTHER" id="PTHR46571:SF1">
    <property type="entry name" value="SORTING NEXIN-8"/>
    <property type="match status" value="1"/>
</dbReference>
<dbReference type="PROSITE" id="PS50195">
    <property type="entry name" value="PX"/>
    <property type="match status" value="1"/>
</dbReference>
<feature type="domain" description="PX" evidence="2">
    <location>
        <begin position="37"/>
        <end position="143"/>
    </location>
</feature>
<dbReference type="SUPFAM" id="SSF64268">
    <property type="entry name" value="PX domain"/>
    <property type="match status" value="1"/>
</dbReference>
<evidence type="ECO:0000259" key="2">
    <source>
        <dbReference type="PROSITE" id="PS50195"/>
    </source>
</evidence>
<comment type="caution">
    <text evidence="3">The sequence shown here is derived from an EMBL/GenBank/DDBJ whole genome shotgun (WGS) entry which is preliminary data.</text>
</comment>
<reference evidence="3" key="1">
    <citation type="submission" date="2021-03" db="EMBL/GenBank/DDBJ databases">
        <title>Chromosome level genome of the anhydrobiotic midge Polypedilum vanderplanki.</title>
        <authorList>
            <person name="Yoshida Y."/>
            <person name="Kikawada T."/>
            <person name="Gusev O."/>
        </authorList>
    </citation>
    <scope>NUCLEOTIDE SEQUENCE</scope>
    <source>
        <strain evidence="3">NIAS01</strain>
        <tissue evidence="3">Whole body or cell culture</tissue>
    </source>
</reference>
<proteinExistence type="predicted"/>
<dbReference type="OrthoDB" id="10064318at2759"/>
<evidence type="ECO:0000313" key="3">
    <source>
        <dbReference type="EMBL" id="KAG5682354.1"/>
    </source>
</evidence>
<dbReference type="EMBL" id="JADBJN010000001">
    <property type="protein sequence ID" value="KAG5682354.1"/>
    <property type="molecule type" value="Genomic_DNA"/>
</dbReference>
<evidence type="ECO:0000313" key="4">
    <source>
        <dbReference type="Proteomes" id="UP001107558"/>
    </source>
</evidence>
<dbReference type="AlphaFoldDB" id="A0A9J6CJG0"/>